<evidence type="ECO:0000313" key="1">
    <source>
        <dbReference type="EMBL" id="GJM64940.1"/>
    </source>
</evidence>
<reference evidence="1 2" key="1">
    <citation type="submission" date="2021-12" db="EMBL/GenBank/DDBJ databases">
        <title>Genome sequencing of bacteria with rrn-lacking chromosome and rrn-plasmid.</title>
        <authorList>
            <person name="Anda M."/>
            <person name="Iwasaki W."/>
        </authorList>
    </citation>
    <scope>NUCLEOTIDE SEQUENCE [LARGE SCALE GENOMIC DNA]</scope>
    <source>
        <strain evidence="1 2">NBRC 15940</strain>
    </source>
</reference>
<dbReference type="EMBL" id="BQKE01000009">
    <property type="protein sequence ID" value="GJM64940.1"/>
    <property type="molecule type" value="Genomic_DNA"/>
</dbReference>
<keyword evidence="2" id="KW-1185">Reference proteome</keyword>
<organism evidence="1 2">
    <name type="scientific">Persicobacter diffluens</name>
    <dbReference type="NCBI Taxonomy" id="981"/>
    <lineage>
        <taxon>Bacteria</taxon>
        <taxon>Pseudomonadati</taxon>
        <taxon>Bacteroidota</taxon>
        <taxon>Cytophagia</taxon>
        <taxon>Cytophagales</taxon>
        <taxon>Persicobacteraceae</taxon>
        <taxon>Persicobacter</taxon>
    </lineage>
</organism>
<gene>
    <name evidence="1" type="ORF">PEDI_54920</name>
</gene>
<sequence>MVCRRFNSYSAQKNELLKTVCFNDRWSLTPSTRMIIGVLAGFVEFEREIIKEKP</sequence>
<proteinExistence type="predicted"/>
<evidence type="ECO:0000313" key="2">
    <source>
        <dbReference type="Proteomes" id="UP001310022"/>
    </source>
</evidence>
<dbReference type="Proteomes" id="UP001310022">
    <property type="component" value="Unassembled WGS sequence"/>
</dbReference>
<dbReference type="AlphaFoldDB" id="A0AAN4W6F8"/>
<name>A0AAN4W6F8_9BACT</name>
<comment type="caution">
    <text evidence="1">The sequence shown here is derived from an EMBL/GenBank/DDBJ whole genome shotgun (WGS) entry which is preliminary data.</text>
</comment>
<protein>
    <submittedName>
        <fullName evidence="1">Uncharacterized protein</fullName>
    </submittedName>
</protein>
<accession>A0AAN4W6F8</accession>